<dbReference type="SUPFAM" id="SSF158832">
    <property type="entry name" value="Tex N-terminal region-like"/>
    <property type="match status" value="1"/>
</dbReference>
<dbReference type="PANTHER" id="PTHR10724:SF10">
    <property type="entry name" value="S1 RNA-BINDING DOMAIN-CONTAINING PROTEIN 1"/>
    <property type="match status" value="1"/>
</dbReference>
<dbReference type="Pfam" id="PF17674">
    <property type="entry name" value="HHH_9"/>
    <property type="match status" value="1"/>
</dbReference>
<dbReference type="Proteomes" id="UP001367676">
    <property type="component" value="Unassembled WGS sequence"/>
</dbReference>
<feature type="region of interest" description="Disordered" evidence="3">
    <location>
        <begin position="1"/>
        <end position="128"/>
    </location>
</feature>
<dbReference type="GO" id="GO:0005737">
    <property type="term" value="C:cytoplasm"/>
    <property type="evidence" value="ECO:0007669"/>
    <property type="project" value="UniProtKB-ARBA"/>
</dbReference>
<dbReference type="InterPro" id="IPR010994">
    <property type="entry name" value="RuvA_2-like"/>
</dbReference>
<protein>
    <recommendedName>
        <fullName evidence="4">S1 motif domain-containing protein</fullName>
    </recommendedName>
</protein>
<gene>
    <name evidence="5" type="ORF">V9T40_005013</name>
</gene>
<dbReference type="EMBL" id="JBBCAQ010000032">
    <property type="protein sequence ID" value="KAK7584050.1"/>
    <property type="molecule type" value="Genomic_DNA"/>
</dbReference>
<evidence type="ECO:0000256" key="2">
    <source>
        <dbReference type="SAM" id="Coils"/>
    </source>
</evidence>
<dbReference type="InterPro" id="IPR037027">
    <property type="entry name" value="YqgF/RNaseH-like_dom_sf"/>
</dbReference>
<dbReference type="Gene3D" id="1.10.150.310">
    <property type="entry name" value="Tex RuvX-like domain-like"/>
    <property type="match status" value="1"/>
</dbReference>
<dbReference type="InterPro" id="IPR044146">
    <property type="entry name" value="S1_Tex"/>
</dbReference>
<dbReference type="CDD" id="cd05685">
    <property type="entry name" value="S1_Tex"/>
    <property type="match status" value="1"/>
</dbReference>
<dbReference type="SUPFAM" id="SSF50249">
    <property type="entry name" value="Nucleic acid-binding proteins"/>
    <property type="match status" value="1"/>
</dbReference>
<feature type="compositionally biased region" description="Basic residues" evidence="3">
    <location>
        <begin position="222"/>
        <end position="233"/>
    </location>
</feature>
<dbReference type="SUPFAM" id="SSF47781">
    <property type="entry name" value="RuvA domain 2-like"/>
    <property type="match status" value="2"/>
</dbReference>
<dbReference type="InterPro" id="IPR055179">
    <property type="entry name" value="Tex-like_central_region"/>
</dbReference>
<feature type="region of interest" description="Disordered" evidence="3">
    <location>
        <begin position="153"/>
        <end position="277"/>
    </location>
</feature>
<dbReference type="Pfam" id="PF09371">
    <property type="entry name" value="Tex_N"/>
    <property type="match status" value="1"/>
</dbReference>
<feature type="compositionally biased region" description="Acidic residues" evidence="3">
    <location>
        <begin position="188"/>
        <end position="197"/>
    </location>
</feature>
<organism evidence="5 6">
    <name type="scientific">Parthenolecanium corni</name>
    <dbReference type="NCBI Taxonomy" id="536013"/>
    <lineage>
        <taxon>Eukaryota</taxon>
        <taxon>Metazoa</taxon>
        <taxon>Ecdysozoa</taxon>
        <taxon>Arthropoda</taxon>
        <taxon>Hexapoda</taxon>
        <taxon>Insecta</taxon>
        <taxon>Pterygota</taxon>
        <taxon>Neoptera</taxon>
        <taxon>Paraneoptera</taxon>
        <taxon>Hemiptera</taxon>
        <taxon>Sternorrhyncha</taxon>
        <taxon>Coccoidea</taxon>
        <taxon>Coccidae</taxon>
        <taxon>Parthenolecanium</taxon>
    </lineage>
</organism>
<dbReference type="GO" id="GO:0003729">
    <property type="term" value="F:mRNA binding"/>
    <property type="evidence" value="ECO:0007669"/>
    <property type="project" value="TreeGrafter"/>
</dbReference>
<dbReference type="InterPro" id="IPR003029">
    <property type="entry name" value="S1_domain"/>
</dbReference>
<dbReference type="GO" id="GO:0006412">
    <property type="term" value="P:translation"/>
    <property type="evidence" value="ECO:0007669"/>
    <property type="project" value="TreeGrafter"/>
</dbReference>
<keyword evidence="6" id="KW-1185">Reference proteome</keyword>
<dbReference type="PROSITE" id="PS50126">
    <property type="entry name" value="S1"/>
    <property type="match status" value="1"/>
</dbReference>
<dbReference type="InterPro" id="IPR012337">
    <property type="entry name" value="RNaseH-like_sf"/>
</dbReference>
<dbReference type="InterPro" id="IPR023323">
    <property type="entry name" value="Tex-like_dom_sf"/>
</dbReference>
<feature type="coiled-coil region" evidence="2">
    <location>
        <begin position="362"/>
        <end position="389"/>
    </location>
</feature>
<accession>A0AAN9TFJ1</accession>
<dbReference type="Gene3D" id="1.10.3500.10">
    <property type="entry name" value="Tex N-terminal region-like"/>
    <property type="match status" value="1"/>
</dbReference>
<dbReference type="InterPro" id="IPR012340">
    <property type="entry name" value="NA-bd_OB-fold"/>
</dbReference>
<dbReference type="Pfam" id="PF16921">
    <property type="entry name" value="Tex_YqgF"/>
    <property type="match status" value="1"/>
</dbReference>
<dbReference type="SMART" id="SM00732">
    <property type="entry name" value="YqgFc"/>
    <property type="match status" value="1"/>
</dbReference>
<dbReference type="InterPro" id="IPR032639">
    <property type="entry name" value="Tex_YqgF"/>
</dbReference>
<comment type="caution">
    <text evidence="5">The sequence shown here is derived from an EMBL/GenBank/DDBJ whole genome shotgun (WGS) entry which is preliminary data.</text>
</comment>
<dbReference type="InterPro" id="IPR023319">
    <property type="entry name" value="Tex-like_HTH_dom_sf"/>
</dbReference>
<sequence length="1070" mass="120540">MEKKSRRKAAEVAPRYLFSSDEDETNNDDSLFVLEDSTEFNSDHESKPKKRKVNPQKSKDRTDAPTVKKAICRPSKKKSPVEFASSHNTDEIACDSGIREPVGSSSSLTNIKKTKRRGKQDSSERLQHKRIKLETSEIIPDLSKVKAERVSLTELPFVNRIKSEKSDEYDQSQNDVKPNLNHLKAENDSESSDESDDVDLKPNLQKIKLEKCIKEDPDMASKKSKTKSTLKTKVKNEVKQEADPSEPNVKKNMKVKKEVKQEAGSSQPSLKKPKVKSEVKHEANPGFLDGDFESAGAFSHRLSCKLGEPNWETKMLSDKSHIDFRVARNVITMLKNDCTIPFIARYRRDQTGGLDADQLRHVKDAYDHIKTLETKIQNAKKQLQKIGKLSPQLERCLNGVQSLDELDFIYAPYKQGSSKSKAEKARALGLEDAALLILNGNDNLIVSQLIDSSKDGLKTNEEVIQSIQNIVADLFAKNEDVLEYLHQLEKSVMITIKSTKTKVSKEKENDKSKKKTGNEDTMGKFEIYYDFETTTHKIQPHQMLALNRGESLKILSVKMTISDWLQKKLYNFCQKKWLRTGLNYALRTQMFVNSLNDAYSRLISPLLIRRAKSDLNHKAQSAAIENFAVNLKNLLQTPPIKGCSILGIDPGFRHGFKFALINNNGDLLWTHVFHFDVDNKNSIKNEKALGVIREKLIEYQCELIAIGNGTGCRAIEAIISHFISNDFFKPELNIQYTIVNERGASVYSCAPLAKEEFPDLDPNLVSAVFIARSLQDPLNEYVKVEPKHLGVGMYQHDVPENRLNAALDEIVSECVSFTGVDVNTASVHLLKRISGLGMVKATSIIEYRRVCGPFKNREQLTLVNRIGQKTYEQCSGFIRVHAKNLCEDKAKEKPKSTKNGVNDDVNPLDTTWIHPESYTTAYLFIDKCQVDLQNLGTPAFIGQVKKVVDEESIEKIAADLNENTETIKLIAEALMKPADYDYRSQFSKPFFKKGLTEMASLKTGMVLTGVVSNVTNFGAFVDIGVDKNGLIHVSRMKNTNLQVGDRVSVEIINVELDRGRIGLQLLNVLH</sequence>
<evidence type="ECO:0000313" key="6">
    <source>
        <dbReference type="Proteomes" id="UP001367676"/>
    </source>
</evidence>
<dbReference type="PANTHER" id="PTHR10724">
    <property type="entry name" value="30S RIBOSOMAL PROTEIN S1"/>
    <property type="match status" value="1"/>
</dbReference>
<dbReference type="GO" id="GO:0006139">
    <property type="term" value="P:nucleobase-containing compound metabolic process"/>
    <property type="evidence" value="ECO:0007669"/>
    <property type="project" value="InterPro"/>
</dbReference>
<name>A0AAN9TFJ1_9HEMI</name>
<dbReference type="AlphaFoldDB" id="A0AAN9TFJ1"/>
<evidence type="ECO:0000313" key="5">
    <source>
        <dbReference type="EMBL" id="KAK7584050.1"/>
    </source>
</evidence>
<dbReference type="SUPFAM" id="SSF53098">
    <property type="entry name" value="Ribonuclease H-like"/>
    <property type="match status" value="1"/>
</dbReference>
<dbReference type="FunFam" id="3.30.420.140:FF:000001">
    <property type="entry name" value="RNA-binding transcriptional accessory protein"/>
    <property type="match status" value="1"/>
</dbReference>
<dbReference type="InterPro" id="IPR050437">
    <property type="entry name" value="Ribos_protein_bS1-like"/>
</dbReference>
<feature type="domain" description="S1 motif" evidence="4">
    <location>
        <begin position="1004"/>
        <end position="1066"/>
    </location>
</feature>
<dbReference type="InterPro" id="IPR006641">
    <property type="entry name" value="YqgF/RNaseH-like_dom"/>
</dbReference>
<dbReference type="Gene3D" id="2.40.50.140">
    <property type="entry name" value="Nucleic acid-binding proteins"/>
    <property type="match status" value="1"/>
</dbReference>
<dbReference type="Gene3D" id="3.30.420.140">
    <property type="entry name" value="YqgF/RNase H-like domain"/>
    <property type="match status" value="1"/>
</dbReference>
<dbReference type="Pfam" id="PF22706">
    <property type="entry name" value="Tex_central_region"/>
    <property type="match status" value="1"/>
</dbReference>
<dbReference type="GO" id="GO:0003735">
    <property type="term" value="F:structural constituent of ribosome"/>
    <property type="evidence" value="ECO:0007669"/>
    <property type="project" value="TreeGrafter"/>
</dbReference>
<dbReference type="SMART" id="SM00316">
    <property type="entry name" value="S1"/>
    <property type="match status" value="1"/>
</dbReference>
<comment type="function">
    <text evidence="1">Associates with the EF-Tu.GDP complex and induces the exchange of GDP to GTP. It remains bound to the aminoacyl-tRNA.EF-Tu.GTP complex up to the GTP hydrolysis stage on the ribosome.</text>
</comment>
<dbReference type="InterPro" id="IPR018974">
    <property type="entry name" value="Tex-like_N"/>
</dbReference>
<evidence type="ECO:0000256" key="3">
    <source>
        <dbReference type="SAM" id="MobiDB-lite"/>
    </source>
</evidence>
<reference evidence="5 6" key="1">
    <citation type="submission" date="2024-03" db="EMBL/GenBank/DDBJ databases">
        <title>Adaptation during the transition from Ophiocordyceps entomopathogen to insect associate is accompanied by gene loss and intensified selection.</title>
        <authorList>
            <person name="Ward C.M."/>
            <person name="Onetto C.A."/>
            <person name="Borneman A.R."/>
        </authorList>
    </citation>
    <scope>NUCLEOTIDE SEQUENCE [LARGE SCALE GENOMIC DNA]</scope>
    <source>
        <strain evidence="5">AWRI1</strain>
        <tissue evidence="5">Single Adult Female</tissue>
    </source>
</reference>
<keyword evidence="2" id="KW-0175">Coiled coil</keyword>
<dbReference type="Pfam" id="PF00575">
    <property type="entry name" value="S1"/>
    <property type="match status" value="1"/>
</dbReference>
<dbReference type="InterPro" id="IPR041692">
    <property type="entry name" value="HHH_9"/>
</dbReference>
<evidence type="ECO:0000256" key="1">
    <source>
        <dbReference type="ARBA" id="ARBA00025453"/>
    </source>
</evidence>
<feature type="compositionally biased region" description="Basic and acidic residues" evidence="3">
    <location>
        <begin position="207"/>
        <end position="221"/>
    </location>
</feature>
<dbReference type="Gene3D" id="1.10.10.650">
    <property type="entry name" value="RuvA domain 2-like"/>
    <property type="match status" value="1"/>
</dbReference>
<evidence type="ECO:0000259" key="4">
    <source>
        <dbReference type="PROSITE" id="PS50126"/>
    </source>
</evidence>
<dbReference type="FunFam" id="1.10.10.650:FF:000001">
    <property type="entry name" value="S1 RNA-binding domain 1"/>
    <property type="match status" value="1"/>
</dbReference>
<dbReference type="FunFam" id="2.40.50.140:FF:000051">
    <property type="entry name" value="RNA-binding transcriptional accessory protein"/>
    <property type="match status" value="1"/>
</dbReference>
<dbReference type="Pfam" id="PF12836">
    <property type="entry name" value="HHH_3"/>
    <property type="match status" value="1"/>
</dbReference>
<proteinExistence type="predicted"/>